<accession>A0ABX2TM90</accession>
<dbReference type="PROSITE" id="PS00166">
    <property type="entry name" value="ENOYL_COA_HYDRATASE"/>
    <property type="match status" value="1"/>
</dbReference>
<reference evidence="3 4" key="1">
    <citation type="submission" date="2020-05" db="EMBL/GenBank/DDBJ databases">
        <title>Azospirillum oleiclasticum sp. nov, a nitrogen-fixing and heavy crude oil-emulsifying bacterium isolated from the crude oil of Yumen Oilfield.</title>
        <authorList>
            <person name="Wu D."/>
            <person name="Cai M."/>
            <person name="Zhang X."/>
        </authorList>
    </citation>
    <scope>NUCLEOTIDE SEQUENCE [LARGE SCALE GENOMIC DNA]</scope>
    <source>
        <strain evidence="3 4">ROY-1-1-2</strain>
    </source>
</reference>
<dbReference type="InterPro" id="IPR001753">
    <property type="entry name" value="Enoyl-CoA_hydra/iso"/>
</dbReference>
<dbReference type="PANTHER" id="PTHR11941">
    <property type="entry name" value="ENOYL-COA HYDRATASE-RELATED"/>
    <property type="match status" value="1"/>
</dbReference>
<dbReference type="RefSeq" id="WP_180286774.1">
    <property type="nucleotide sequence ID" value="NZ_JABFDB010000050.1"/>
</dbReference>
<evidence type="ECO:0000313" key="3">
    <source>
        <dbReference type="EMBL" id="NYZ25000.1"/>
    </source>
</evidence>
<dbReference type="SUPFAM" id="SSF52096">
    <property type="entry name" value="ClpP/crotonase"/>
    <property type="match status" value="1"/>
</dbReference>
<protein>
    <submittedName>
        <fullName evidence="3">Enoyl-CoA hydratase/isomerase family protein</fullName>
    </submittedName>
</protein>
<gene>
    <name evidence="3" type="ORF">HND93_35300</name>
</gene>
<proteinExistence type="inferred from homology"/>
<dbReference type="InterPro" id="IPR018376">
    <property type="entry name" value="Enoyl-CoA_hyd/isom_CS"/>
</dbReference>
<evidence type="ECO:0000256" key="2">
    <source>
        <dbReference type="RuleBase" id="RU003707"/>
    </source>
</evidence>
<sequence length="256" mass="26559">MDGTVSLAVRGAVAEIALAAGPLNLVTRPLLRDLNAAIRDLAGRAGIRCVILHGGEGRAFCAGSDIREFADLRADASEHKILFEDMVLRNLARLPMPTIAAIDGPALGGGLELALACDLRVLRRGVAVGLTESRLGGLAGNGSVRLTRLVGPARAKEMLFTGETISDEQALAWGVVNRIADGSALDAARAMAATIAARGPVSNRLAKALVDAAQDQALDAALCASTVAQQAIFDSSDLHTGVAAFFAKREPEFDGR</sequence>
<name>A0ABX2TM90_9PROT</name>
<evidence type="ECO:0000256" key="1">
    <source>
        <dbReference type="ARBA" id="ARBA00005254"/>
    </source>
</evidence>
<dbReference type="Pfam" id="PF00378">
    <property type="entry name" value="ECH_1"/>
    <property type="match status" value="1"/>
</dbReference>
<dbReference type="CDD" id="cd06558">
    <property type="entry name" value="crotonase-like"/>
    <property type="match status" value="1"/>
</dbReference>
<keyword evidence="4" id="KW-1185">Reference proteome</keyword>
<dbReference type="Proteomes" id="UP000584642">
    <property type="component" value="Unassembled WGS sequence"/>
</dbReference>
<comment type="caution">
    <text evidence="3">The sequence shown here is derived from an EMBL/GenBank/DDBJ whole genome shotgun (WGS) entry which is preliminary data.</text>
</comment>
<dbReference type="PANTHER" id="PTHR11941:SF54">
    <property type="entry name" value="ENOYL-COA HYDRATASE, MITOCHONDRIAL"/>
    <property type="match status" value="1"/>
</dbReference>
<dbReference type="InterPro" id="IPR029045">
    <property type="entry name" value="ClpP/crotonase-like_dom_sf"/>
</dbReference>
<evidence type="ECO:0000313" key="4">
    <source>
        <dbReference type="Proteomes" id="UP000584642"/>
    </source>
</evidence>
<dbReference type="Gene3D" id="3.90.226.10">
    <property type="entry name" value="2-enoyl-CoA Hydratase, Chain A, domain 1"/>
    <property type="match status" value="1"/>
</dbReference>
<comment type="similarity">
    <text evidence="1 2">Belongs to the enoyl-CoA hydratase/isomerase family.</text>
</comment>
<organism evidence="3 4">
    <name type="scientific">Azospirillum oleiclasticum</name>
    <dbReference type="NCBI Taxonomy" id="2735135"/>
    <lineage>
        <taxon>Bacteria</taxon>
        <taxon>Pseudomonadati</taxon>
        <taxon>Pseudomonadota</taxon>
        <taxon>Alphaproteobacteria</taxon>
        <taxon>Rhodospirillales</taxon>
        <taxon>Azospirillaceae</taxon>
        <taxon>Azospirillum</taxon>
    </lineage>
</organism>
<dbReference type="EMBL" id="JABFDB010000050">
    <property type="protein sequence ID" value="NYZ25000.1"/>
    <property type="molecule type" value="Genomic_DNA"/>
</dbReference>